<evidence type="ECO:0000313" key="2">
    <source>
        <dbReference type="Proteomes" id="UP000054776"/>
    </source>
</evidence>
<sequence>MAKKPCLRLQFPTKYGGGTSTRVGACRWLLSFLIQK</sequence>
<evidence type="ECO:0000313" key="1">
    <source>
        <dbReference type="EMBL" id="KRY34953.1"/>
    </source>
</evidence>
<comment type="caution">
    <text evidence="1">The sequence shown here is derived from an EMBL/GenBank/DDBJ whole genome shotgun (WGS) entry which is preliminary data.</text>
</comment>
<dbReference type="EMBL" id="JYDH01000059">
    <property type="protein sequence ID" value="KRY34953.1"/>
    <property type="molecule type" value="Genomic_DNA"/>
</dbReference>
<gene>
    <name evidence="1" type="ORF">T01_2945</name>
</gene>
<dbReference type="Proteomes" id="UP000054776">
    <property type="component" value="Unassembled WGS sequence"/>
</dbReference>
<dbReference type="InParanoid" id="A0A0V1BDA7"/>
<reference evidence="1 2" key="1">
    <citation type="submission" date="2015-01" db="EMBL/GenBank/DDBJ databases">
        <title>Evolution of Trichinella species and genotypes.</title>
        <authorList>
            <person name="Korhonen P.K."/>
            <person name="Edoardo P."/>
            <person name="Giuseppe L.R."/>
            <person name="Gasser R.B."/>
        </authorList>
    </citation>
    <scope>NUCLEOTIDE SEQUENCE [LARGE SCALE GENOMIC DNA]</scope>
    <source>
        <strain evidence="1">ISS3</strain>
    </source>
</reference>
<keyword evidence="2" id="KW-1185">Reference proteome</keyword>
<organism evidence="1 2">
    <name type="scientific">Trichinella spiralis</name>
    <name type="common">Trichina worm</name>
    <dbReference type="NCBI Taxonomy" id="6334"/>
    <lineage>
        <taxon>Eukaryota</taxon>
        <taxon>Metazoa</taxon>
        <taxon>Ecdysozoa</taxon>
        <taxon>Nematoda</taxon>
        <taxon>Enoplea</taxon>
        <taxon>Dorylaimia</taxon>
        <taxon>Trichinellida</taxon>
        <taxon>Trichinellidae</taxon>
        <taxon>Trichinella</taxon>
    </lineage>
</organism>
<accession>A0A0V1BDA7</accession>
<dbReference type="AlphaFoldDB" id="A0A0V1BDA7"/>
<proteinExistence type="predicted"/>
<protein>
    <submittedName>
        <fullName evidence="1">Uncharacterized protein</fullName>
    </submittedName>
</protein>
<name>A0A0V1BDA7_TRISP</name>